<keyword evidence="2" id="KW-1185">Reference proteome</keyword>
<dbReference type="Proteomes" id="UP001363622">
    <property type="component" value="Unassembled WGS sequence"/>
</dbReference>
<evidence type="ECO:0000313" key="2">
    <source>
        <dbReference type="Proteomes" id="UP001363622"/>
    </source>
</evidence>
<name>A0ABR1KVW4_9PEZI</name>
<dbReference type="EMBL" id="JBBPHU010000002">
    <property type="protein sequence ID" value="KAK7522315.1"/>
    <property type="molecule type" value="Genomic_DNA"/>
</dbReference>
<organism evidence="1 2">
    <name type="scientific">Phyllosticta citriasiana</name>
    <dbReference type="NCBI Taxonomy" id="595635"/>
    <lineage>
        <taxon>Eukaryota</taxon>
        <taxon>Fungi</taxon>
        <taxon>Dikarya</taxon>
        <taxon>Ascomycota</taxon>
        <taxon>Pezizomycotina</taxon>
        <taxon>Dothideomycetes</taxon>
        <taxon>Dothideomycetes incertae sedis</taxon>
        <taxon>Botryosphaeriales</taxon>
        <taxon>Phyllostictaceae</taxon>
        <taxon>Phyllosticta</taxon>
    </lineage>
</organism>
<accession>A0ABR1KVW4</accession>
<comment type="caution">
    <text evidence="1">The sequence shown here is derived from an EMBL/GenBank/DDBJ whole genome shotgun (WGS) entry which is preliminary data.</text>
</comment>
<evidence type="ECO:0000313" key="1">
    <source>
        <dbReference type="EMBL" id="KAK7522315.1"/>
    </source>
</evidence>
<sequence>MAEIRNKALRGLIALPAVLGQTVTSAPTSNSISVDPSNYTWAGSDSLAVSEVLSCQSASRLWASSYNSWDLSSDKGNPTGYSTYTEHIWQAAPNYTGKVSTLCDGVPRASGAASTISTSLFSYAQYSYTEPTPTCTYDYTGCSRLVQSFRDSSATQFPDCGFGGESCVGIIAGEENCRLDAADVKLMYWPHSKADSELCTPASTTAAPTITSVVTATSGNYTFTSPTVYLSFLSLTALPCAGNGWENVIVGVPSASISSVEYDATTPYRHTKSIDWRNFDHPVPASPYRKQTSCYYTDERSLDHCTTIFDDDYNPQLALPTNPLLYTDLYSGFANCSVLSWRVAVQDPPAPFKTADGLLRRDGQEPMAVPLTPAGFQTITATPASHPTITDAPATPTSATVAASTSGLAAAILSGL</sequence>
<gene>
    <name evidence="1" type="ORF">IWZ03DRAFT_115096</name>
</gene>
<reference evidence="1 2" key="1">
    <citation type="submission" date="2024-04" db="EMBL/GenBank/DDBJ databases">
        <title>Phyllosticta paracitricarpa is synonymous to the EU quarantine fungus P. citricarpa based on phylogenomic analyses.</title>
        <authorList>
            <consortium name="Lawrence Berkeley National Laboratory"/>
            <person name="Van Ingen-Buijs V.A."/>
            <person name="Van Westerhoven A.C."/>
            <person name="Haridas S."/>
            <person name="Skiadas P."/>
            <person name="Martin F."/>
            <person name="Groenewald J.Z."/>
            <person name="Crous P.W."/>
            <person name="Seidl M.F."/>
        </authorList>
    </citation>
    <scope>NUCLEOTIDE SEQUENCE [LARGE SCALE GENOMIC DNA]</scope>
    <source>
        <strain evidence="1 2">CBS 123371</strain>
    </source>
</reference>
<proteinExistence type="predicted"/>
<protein>
    <submittedName>
        <fullName evidence="1">Uncharacterized protein</fullName>
    </submittedName>
</protein>